<feature type="transmembrane region" description="Helical" evidence="11">
    <location>
        <begin position="231"/>
        <end position="251"/>
    </location>
</feature>
<reference evidence="12" key="2">
    <citation type="submission" date="2025-08" db="UniProtKB">
        <authorList>
            <consortium name="Ensembl"/>
        </authorList>
    </citation>
    <scope>IDENTIFICATION</scope>
</reference>
<feature type="transmembrane region" description="Helical" evidence="11">
    <location>
        <begin position="377"/>
        <end position="403"/>
    </location>
</feature>
<evidence type="ECO:0000256" key="5">
    <source>
        <dbReference type="ARBA" id="ARBA00022692"/>
    </source>
</evidence>
<dbReference type="GO" id="GO:0015349">
    <property type="term" value="F:thyroid hormone transmembrane transporter activity"/>
    <property type="evidence" value="ECO:0007669"/>
    <property type="project" value="UniProtKB-ARBA"/>
</dbReference>
<organism evidence="12 13">
    <name type="scientific">Maylandia zebra</name>
    <name type="common">zebra mbuna</name>
    <dbReference type="NCBI Taxonomy" id="106582"/>
    <lineage>
        <taxon>Eukaryota</taxon>
        <taxon>Metazoa</taxon>
        <taxon>Chordata</taxon>
        <taxon>Craniata</taxon>
        <taxon>Vertebrata</taxon>
        <taxon>Euteleostomi</taxon>
        <taxon>Actinopterygii</taxon>
        <taxon>Neopterygii</taxon>
        <taxon>Teleostei</taxon>
        <taxon>Neoteleostei</taxon>
        <taxon>Acanthomorphata</taxon>
        <taxon>Ovalentaria</taxon>
        <taxon>Cichlomorphae</taxon>
        <taxon>Cichliformes</taxon>
        <taxon>Cichlidae</taxon>
        <taxon>African cichlids</taxon>
        <taxon>Pseudocrenilabrinae</taxon>
        <taxon>Haplochromini</taxon>
        <taxon>Maylandia</taxon>
        <taxon>Maylandia zebra complex</taxon>
    </lineage>
</organism>
<proteinExistence type="inferred from homology"/>
<feature type="compositionally biased region" description="Polar residues" evidence="10">
    <location>
        <begin position="474"/>
        <end position="485"/>
    </location>
</feature>
<feature type="transmembrane region" description="Helical" evidence="11">
    <location>
        <begin position="202"/>
        <end position="224"/>
    </location>
</feature>
<dbReference type="PANTHER" id="PTHR11360">
    <property type="entry name" value="MONOCARBOXYLATE TRANSPORTER"/>
    <property type="match status" value="1"/>
</dbReference>
<dbReference type="Pfam" id="PF07690">
    <property type="entry name" value="MFS_1"/>
    <property type="match status" value="1"/>
</dbReference>
<feature type="transmembrane region" description="Helical" evidence="11">
    <location>
        <begin position="144"/>
        <end position="163"/>
    </location>
</feature>
<feature type="region of interest" description="Disordered" evidence="10">
    <location>
        <begin position="474"/>
        <end position="506"/>
    </location>
</feature>
<evidence type="ECO:0000256" key="6">
    <source>
        <dbReference type="ARBA" id="ARBA00022989"/>
    </source>
</evidence>
<keyword evidence="3" id="KW-0813">Transport</keyword>
<feature type="compositionally biased region" description="Polar residues" evidence="10">
    <location>
        <begin position="1"/>
        <end position="12"/>
    </location>
</feature>
<dbReference type="GeneTree" id="ENSGT00940000159450"/>
<evidence type="ECO:0000313" key="13">
    <source>
        <dbReference type="Proteomes" id="UP000265160"/>
    </source>
</evidence>
<dbReference type="InterPro" id="IPR011701">
    <property type="entry name" value="MFS"/>
</dbReference>
<feature type="compositionally biased region" description="Basic and acidic residues" evidence="10">
    <location>
        <begin position="29"/>
        <end position="57"/>
    </location>
</feature>
<dbReference type="FunFam" id="1.20.1250.20:FF:000156">
    <property type="entry name" value="monocarboxylate transporter 8 isoform X1"/>
    <property type="match status" value="1"/>
</dbReference>
<dbReference type="InterPro" id="IPR036259">
    <property type="entry name" value="MFS_trans_sf"/>
</dbReference>
<keyword evidence="13" id="KW-1185">Reference proteome</keyword>
<keyword evidence="5 11" id="KW-0812">Transmembrane</keyword>
<evidence type="ECO:0000256" key="11">
    <source>
        <dbReference type="SAM" id="Phobius"/>
    </source>
</evidence>
<dbReference type="PANTHER" id="PTHR11360:SF123">
    <property type="entry name" value="MONOCARBOXYLATE TRANSPORTER 8"/>
    <property type="match status" value="1"/>
</dbReference>
<dbReference type="SUPFAM" id="SSF103473">
    <property type="entry name" value="MFS general substrate transporter"/>
    <property type="match status" value="1"/>
</dbReference>
<comment type="similarity">
    <text evidence="2">Belongs to the major facilitator superfamily. Monocarboxylate porter (TC 2.A.1.13) family.</text>
</comment>
<reference evidence="12 13" key="1">
    <citation type="journal article" date="2014" name="Nature">
        <title>The genomic substrate for adaptive radiation in African cichlid fish.</title>
        <authorList>
            <person name="Brawand D."/>
            <person name="Wagner C.E."/>
            <person name="Li Y.I."/>
            <person name="Malinsky M."/>
            <person name="Keller I."/>
            <person name="Fan S."/>
            <person name="Simakov O."/>
            <person name="Ng A.Y."/>
            <person name="Lim Z.W."/>
            <person name="Bezault E."/>
            <person name="Turner-Maier J."/>
            <person name="Johnson J."/>
            <person name="Alcazar R."/>
            <person name="Noh H.J."/>
            <person name="Russell P."/>
            <person name="Aken B."/>
            <person name="Alfoldi J."/>
            <person name="Amemiya C."/>
            <person name="Azzouzi N."/>
            <person name="Baroiller J.F."/>
            <person name="Barloy-Hubler F."/>
            <person name="Berlin A."/>
            <person name="Bloomquist R."/>
            <person name="Carleton K.L."/>
            <person name="Conte M.A."/>
            <person name="D'Cotta H."/>
            <person name="Eshel O."/>
            <person name="Gaffney L."/>
            <person name="Galibert F."/>
            <person name="Gante H.F."/>
            <person name="Gnerre S."/>
            <person name="Greuter L."/>
            <person name="Guyon R."/>
            <person name="Haddad N.S."/>
            <person name="Haerty W."/>
            <person name="Harris R.M."/>
            <person name="Hofmann H.A."/>
            <person name="Hourlier T."/>
            <person name="Hulata G."/>
            <person name="Jaffe D.B."/>
            <person name="Lara M."/>
            <person name="Lee A.P."/>
            <person name="MacCallum I."/>
            <person name="Mwaiko S."/>
            <person name="Nikaido M."/>
            <person name="Nishihara H."/>
            <person name="Ozouf-Costaz C."/>
            <person name="Penman D.J."/>
            <person name="Przybylski D."/>
            <person name="Rakotomanga M."/>
            <person name="Renn S.C.P."/>
            <person name="Ribeiro F.J."/>
            <person name="Ron M."/>
            <person name="Salzburger W."/>
            <person name="Sanchez-Pulido L."/>
            <person name="Santos M.E."/>
            <person name="Searle S."/>
            <person name="Sharpe T."/>
            <person name="Swofford R."/>
            <person name="Tan F.J."/>
            <person name="Williams L."/>
            <person name="Young S."/>
            <person name="Yin S."/>
            <person name="Okada N."/>
            <person name="Kocher T.D."/>
            <person name="Miska E.A."/>
            <person name="Lander E.S."/>
            <person name="Venkatesh B."/>
            <person name="Fernald R.D."/>
            <person name="Meyer A."/>
            <person name="Ponting C.P."/>
            <person name="Streelman J.T."/>
            <person name="Lindblad-Toh K."/>
            <person name="Seehausen O."/>
            <person name="Di Palma F."/>
        </authorList>
    </citation>
    <scope>NUCLEOTIDE SEQUENCE</scope>
</reference>
<dbReference type="InterPro" id="IPR050327">
    <property type="entry name" value="Proton-linked_MCT"/>
</dbReference>
<feature type="transmembrane region" description="Helical" evidence="11">
    <location>
        <begin position="338"/>
        <end position="371"/>
    </location>
</feature>
<evidence type="ECO:0000256" key="10">
    <source>
        <dbReference type="SAM" id="MobiDB-lite"/>
    </source>
</evidence>
<dbReference type="Proteomes" id="UP000265160">
    <property type="component" value="LG2"/>
</dbReference>
<comment type="catalytic activity">
    <reaction evidence="9">
        <text>L-thyroxine(out) = L-thyroxine(in)</text>
        <dbReference type="Rhea" id="RHEA:71819"/>
        <dbReference type="ChEBI" id="CHEBI:58448"/>
    </reaction>
    <physiologicalReaction direction="left-to-right" evidence="9">
        <dbReference type="Rhea" id="RHEA:71820"/>
    </physiologicalReaction>
    <physiologicalReaction direction="right-to-left" evidence="9">
        <dbReference type="Rhea" id="RHEA:71821"/>
    </physiologicalReaction>
</comment>
<dbReference type="GO" id="GO:0005886">
    <property type="term" value="C:plasma membrane"/>
    <property type="evidence" value="ECO:0007669"/>
    <property type="project" value="UniProtKB-SubCell"/>
</dbReference>
<dbReference type="Gene3D" id="1.20.1250.20">
    <property type="entry name" value="MFS general substrate transporter like domains"/>
    <property type="match status" value="2"/>
</dbReference>
<evidence type="ECO:0000313" key="12">
    <source>
        <dbReference type="Ensembl" id="ENSMZEP00005005133.1"/>
    </source>
</evidence>
<evidence type="ECO:0000256" key="7">
    <source>
        <dbReference type="ARBA" id="ARBA00023136"/>
    </source>
</evidence>
<feature type="region of interest" description="Disordered" evidence="10">
    <location>
        <begin position="1"/>
        <end position="74"/>
    </location>
</feature>
<keyword evidence="6 11" id="KW-1133">Transmembrane helix</keyword>
<evidence type="ECO:0000256" key="1">
    <source>
        <dbReference type="ARBA" id="ARBA00004651"/>
    </source>
</evidence>
<keyword evidence="4" id="KW-1003">Cell membrane</keyword>
<keyword evidence="7 11" id="KW-0472">Membrane</keyword>
<protein>
    <submittedName>
        <fullName evidence="12">Solute carrier family 16 member 2</fullName>
    </submittedName>
</protein>
<feature type="transmembrane region" description="Helical" evidence="11">
    <location>
        <begin position="445"/>
        <end position="467"/>
    </location>
</feature>
<accession>A0A3P9B5G2</accession>
<dbReference type="AlphaFoldDB" id="A0A3P9B5G2"/>
<feature type="transmembrane region" description="Helical" evidence="11">
    <location>
        <begin position="415"/>
        <end position="433"/>
    </location>
</feature>
<feature type="transmembrane region" description="Helical" evidence="11">
    <location>
        <begin position="175"/>
        <end position="196"/>
    </location>
</feature>
<feature type="transmembrane region" description="Helical" evidence="11">
    <location>
        <begin position="263"/>
        <end position="281"/>
    </location>
</feature>
<evidence type="ECO:0000256" key="3">
    <source>
        <dbReference type="ARBA" id="ARBA00022448"/>
    </source>
</evidence>
<comment type="catalytic activity">
    <reaction evidence="8">
        <text>3,3',5-triiodo-L-thyronine(out) = 3,3',5-triiodo-L-thyronine(in)</text>
        <dbReference type="Rhea" id="RHEA:71811"/>
        <dbReference type="ChEBI" id="CHEBI:533015"/>
    </reaction>
    <physiologicalReaction direction="left-to-right" evidence="8">
        <dbReference type="Rhea" id="RHEA:71812"/>
    </physiologicalReaction>
    <physiologicalReaction direction="right-to-left" evidence="8">
        <dbReference type="Rhea" id="RHEA:71813"/>
    </physiologicalReaction>
</comment>
<dbReference type="Ensembl" id="ENSMZET00005005357.1">
    <property type="protein sequence ID" value="ENSMZEP00005005133.1"/>
    <property type="gene ID" value="ENSMZEG00005003971.1"/>
</dbReference>
<comment type="subcellular location">
    <subcellularLocation>
        <location evidence="1">Cell membrane</location>
        <topology evidence="1">Multi-pass membrane protein</topology>
    </subcellularLocation>
</comment>
<reference evidence="12" key="3">
    <citation type="submission" date="2025-09" db="UniProtKB">
        <authorList>
            <consortium name="Ensembl"/>
        </authorList>
    </citation>
    <scope>IDENTIFICATION</scope>
</reference>
<evidence type="ECO:0000256" key="9">
    <source>
        <dbReference type="ARBA" id="ARBA00051690"/>
    </source>
</evidence>
<evidence type="ECO:0000256" key="2">
    <source>
        <dbReference type="ARBA" id="ARBA00006727"/>
    </source>
</evidence>
<sequence length="516" mass="55509">MGTNGLDNQAQPSDRESRTEQPAPGPQMEQRDAPQDLDTRKHDQADGSEGKIVKEDSNTQLIETGCKPPLTPGSDFEARVQVEKPGHGAGFVPPEGGFAGWLVVFAATWCNGSIFGIHNSFGILHMMLVKEHTDPEDQTSQFKVAWVGALAMGMIFFCSPVVSMFTDHFGCRKTAVSGAALAFIGLLSTSFANSLILRYFTYGILFGCGSSFTFQPSLVILGHYFRQRLGLANGVVTAGASLFSMGLPVLLKEVVEPLGLSRTFQILSVFMLIQALLALMFKPLIPAGGDMGPQGIGPDHAESQTQANAQSGGRWSRAITTIRKYFNLRVFHIVTYRVWAFGVATAVLGYFVPYIHLVVSFIVLGLMSMMIPQCSMFAGLVVVCVFLGLCDGCFLTMMAPIAFELVGPMQASQAIGYLLGLMSIPMTAGPPIAGLLHDYFGNYTVAFSLAGVPPMVGGVVLFFVPLIHHRLQRGQASPEETSTTAHMLPSAPPAEEPKSCSNGDILPGYTDVETHI</sequence>
<name>A0A3P9B5G2_9CICH</name>
<feature type="transmembrane region" description="Helical" evidence="11">
    <location>
        <begin position="98"/>
        <end position="124"/>
    </location>
</feature>
<evidence type="ECO:0000256" key="8">
    <source>
        <dbReference type="ARBA" id="ARBA00050480"/>
    </source>
</evidence>
<evidence type="ECO:0000256" key="4">
    <source>
        <dbReference type="ARBA" id="ARBA00022475"/>
    </source>
</evidence>